<proteinExistence type="predicted"/>
<dbReference type="KEGG" id="woc:BA177_03630"/>
<dbReference type="AlphaFoldDB" id="A0A193LDF8"/>
<reference evidence="1 2" key="1">
    <citation type="submission" date="2016-06" db="EMBL/GenBank/DDBJ databases">
        <title>Complete genome sequence of a deep-branching marine Gamma Proteobacterium Woeseia oceani type strain XK5.</title>
        <authorList>
            <person name="Mu D."/>
            <person name="Du Z."/>
        </authorList>
    </citation>
    <scope>NUCLEOTIDE SEQUENCE [LARGE SCALE GENOMIC DNA]</scope>
    <source>
        <strain evidence="1 2">XK5</strain>
    </source>
</reference>
<evidence type="ECO:0000313" key="2">
    <source>
        <dbReference type="Proteomes" id="UP000092695"/>
    </source>
</evidence>
<protein>
    <submittedName>
        <fullName evidence="1">Uncharacterized protein</fullName>
    </submittedName>
</protein>
<dbReference type="EMBL" id="CP016268">
    <property type="protein sequence ID" value="ANO50419.1"/>
    <property type="molecule type" value="Genomic_DNA"/>
</dbReference>
<gene>
    <name evidence="1" type="ORF">BA177_03630</name>
</gene>
<dbReference type="Proteomes" id="UP000092695">
    <property type="component" value="Chromosome"/>
</dbReference>
<organism evidence="1 2">
    <name type="scientific">Woeseia oceani</name>
    <dbReference type="NCBI Taxonomy" id="1548547"/>
    <lineage>
        <taxon>Bacteria</taxon>
        <taxon>Pseudomonadati</taxon>
        <taxon>Pseudomonadota</taxon>
        <taxon>Gammaproteobacteria</taxon>
        <taxon>Woeseiales</taxon>
        <taxon>Woeseiaceae</taxon>
        <taxon>Woeseia</taxon>
    </lineage>
</organism>
<sequence length="79" mass="8789">MNGETKGFYGNCIIVAVQPQEIPAETKKKLLAACRMLYFQSGECFNHLVAVCSTARCCKKAINIMQLQYLGENAHAEFT</sequence>
<keyword evidence="2" id="KW-1185">Reference proteome</keyword>
<accession>A0A193LDF8</accession>
<evidence type="ECO:0000313" key="1">
    <source>
        <dbReference type="EMBL" id="ANO50419.1"/>
    </source>
</evidence>
<name>A0A193LDF8_9GAMM</name>